<keyword evidence="3" id="KW-1185">Reference proteome</keyword>
<reference evidence="2" key="1">
    <citation type="submission" date="2020-01" db="EMBL/GenBank/DDBJ databases">
        <title>Whole-genome analyses of novel actinobacteria.</title>
        <authorList>
            <person name="Sahin N."/>
        </authorList>
    </citation>
    <scope>NUCLEOTIDE SEQUENCE</scope>
    <source>
        <strain evidence="2">YC537</strain>
    </source>
</reference>
<keyword evidence="1" id="KW-1133">Transmembrane helix</keyword>
<dbReference type="RefSeq" id="WP_161700513.1">
    <property type="nucleotide sequence ID" value="NZ_JAAAHS010000186.1"/>
</dbReference>
<dbReference type="OrthoDB" id="4214198at2"/>
<dbReference type="AlphaFoldDB" id="A0A964UTT9"/>
<proteinExistence type="predicted"/>
<sequence length="197" mass="21003">MTETTTPPSTPKPRHLVTRVFLWLGSAVIAVLAFGWAILSTTDLALSAGVYGTPGTYKVDSCYDTNWSGKTSNYSCTGGFTPDGGTADDAYDVTLEDTGHDYPDGHVFDARQGVDPDAVQRTGVWGVAGELWQAGFAVAILAWVAYMGIKPPPSKPDPKRKPSRRTRVADRTGIVIMGGIAVGALSWVVMFVGSFID</sequence>
<dbReference type="Proteomes" id="UP000598297">
    <property type="component" value="Unassembled WGS sequence"/>
</dbReference>
<feature type="transmembrane region" description="Helical" evidence="1">
    <location>
        <begin position="131"/>
        <end position="149"/>
    </location>
</feature>
<gene>
    <name evidence="2" type="ORF">GUY60_22080</name>
</gene>
<comment type="caution">
    <text evidence="2">The sequence shown here is derived from an EMBL/GenBank/DDBJ whole genome shotgun (WGS) entry which is preliminary data.</text>
</comment>
<evidence type="ECO:0000313" key="2">
    <source>
        <dbReference type="EMBL" id="NBE54058.1"/>
    </source>
</evidence>
<keyword evidence="1" id="KW-0812">Transmembrane</keyword>
<dbReference type="EMBL" id="JAAAHS010000186">
    <property type="protein sequence ID" value="NBE54058.1"/>
    <property type="molecule type" value="Genomic_DNA"/>
</dbReference>
<name>A0A964UTT9_9ACTN</name>
<evidence type="ECO:0000256" key="1">
    <source>
        <dbReference type="SAM" id="Phobius"/>
    </source>
</evidence>
<accession>A0A964UTT9</accession>
<organism evidence="2 3">
    <name type="scientific">Streptomyces boluensis</name>
    <dbReference type="NCBI Taxonomy" id="1775135"/>
    <lineage>
        <taxon>Bacteria</taxon>
        <taxon>Bacillati</taxon>
        <taxon>Actinomycetota</taxon>
        <taxon>Actinomycetes</taxon>
        <taxon>Kitasatosporales</taxon>
        <taxon>Streptomycetaceae</taxon>
        <taxon>Streptomyces</taxon>
    </lineage>
</organism>
<protein>
    <submittedName>
        <fullName evidence="2">Uncharacterized protein</fullName>
    </submittedName>
</protein>
<feature type="transmembrane region" description="Helical" evidence="1">
    <location>
        <begin position="20"/>
        <end position="39"/>
    </location>
</feature>
<keyword evidence="1" id="KW-0472">Membrane</keyword>
<evidence type="ECO:0000313" key="3">
    <source>
        <dbReference type="Proteomes" id="UP000598297"/>
    </source>
</evidence>
<feature type="transmembrane region" description="Helical" evidence="1">
    <location>
        <begin position="170"/>
        <end position="196"/>
    </location>
</feature>